<dbReference type="Proteomes" id="UP000887458">
    <property type="component" value="Unassembled WGS sequence"/>
</dbReference>
<name>A0ABQ8JNK4_DERPT</name>
<protein>
    <submittedName>
        <fullName evidence="2">Uncharacterized protein</fullName>
    </submittedName>
</protein>
<keyword evidence="1" id="KW-0472">Membrane</keyword>
<keyword evidence="1" id="KW-0812">Transmembrane</keyword>
<comment type="caution">
    <text evidence="2">The sequence shown here is derived from an EMBL/GenBank/DDBJ whole genome shotgun (WGS) entry which is preliminary data.</text>
</comment>
<keyword evidence="3" id="KW-1185">Reference proteome</keyword>
<organism evidence="2 3">
    <name type="scientific">Dermatophagoides pteronyssinus</name>
    <name type="common">European house dust mite</name>
    <dbReference type="NCBI Taxonomy" id="6956"/>
    <lineage>
        <taxon>Eukaryota</taxon>
        <taxon>Metazoa</taxon>
        <taxon>Ecdysozoa</taxon>
        <taxon>Arthropoda</taxon>
        <taxon>Chelicerata</taxon>
        <taxon>Arachnida</taxon>
        <taxon>Acari</taxon>
        <taxon>Acariformes</taxon>
        <taxon>Sarcoptiformes</taxon>
        <taxon>Astigmata</taxon>
        <taxon>Psoroptidia</taxon>
        <taxon>Analgoidea</taxon>
        <taxon>Pyroglyphidae</taxon>
        <taxon>Dermatophagoidinae</taxon>
        <taxon>Dermatophagoides</taxon>
    </lineage>
</organism>
<dbReference type="EMBL" id="NJHN03000031">
    <property type="protein sequence ID" value="KAH9423881.1"/>
    <property type="molecule type" value="Genomic_DNA"/>
</dbReference>
<feature type="transmembrane region" description="Helical" evidence="1">
    <location>
        <begin position="581"/>
        <end position="598"/>
    </location>
</feature>
<evidence type="ECO:0000256" key="1">
    <source>
        <dbReference type="SAM" id="Phobius"/>
    </source>
</evidence>
<accession>A0ABQ8JNK4</accession>
<sequence length="730" mass="85211">MFVNMIAVPVELRKKLLACRRIISRLSDWRWDIEHAEALRVEMDFLNAELFDLVPEDEEIPYEIEEKVEHYNVMLDRYIDRLKSGSVSSILNYNVTSLDGLAKSMICSEHINVNMNVSKDSNEAVHGDLVNNLVDPNRTIFDEHVMNLVDSHESMSNVNAVGGFVVSSANGGHENNLDAMKNEPEPESSSLFGLRFPSRENCSIEIREKTNELQCSILEFKNESNLLSKFEFFDEVNIMKEAKEIVNGADLAFAKNCLSNYPDFREFMIMFTIMNTNDVDFVTDFPELDDMKTRSDRLVIIGKIFDPYGFDPGKLKFRLLYRLAIYLDLVVQFPIVIVEQVKNHLIFVNELSDLKIYRYIPAGGEIYGIMYVFVSAFGYVIFIEHFVFGDLLYRFHPIFSSLFTFWSDPIKNFYRFDSLSSDRDRQVAVLLKKSIKIIYVLNFSERNVNGSIILVVLFCGNINAKRFFMDLKFFVGHDLIDASVALSNVYCNVSILSKKFEFAGQEEDFEKLESIDQLLNFVHCLLPEGDILCNRRTSFYRMTHGNVFMDLLSLRIWFTSPLVSNRIDFVLPMNNMIVRRFCGLIAICMVSRMVYFVLDQFLSAFAILNVLNLIINILCRFLKKIFFVMEYEIRFNEKFWRYQYLSSLCLFNVQKMISFKIDELVMVFYVLVNRYEWPFFRIFSEDDASTDGCEKFEIFEQVTKMILPISEFSNWNRAGSVTKRDLARFY</sequence>
<evidence type="ECO:0000313" key="2">
    <source>
        <dbReference type="EMBL" id="KAH9423881.1"/>
    </source>
</evidence>
<reference evidence="2 3" key="2">
    <citation type="journal article" date="2022" name="Mol. Biol. Evol.">
        <title>Comparative Genomics Reveals Insights into the Divergent Evolution of Astigmatic Mites and Household Pest Adaptations.</title>
        <authorList>
            <person name="Xiong Q."/>
            <person name="Wan A.T."/>
            <person name="Liu X."/>
            <person name="Fung C.S."/>
            <person name="Xiao X."/>
            <person name="Malainual N."/>
            <person name="Hou J."/>
            <person name="Wang L."/>
            <person name="Wang M."/>
            <person name="Yang K.Y."/>
            <person name="Cui Y."/>
            <person name="Leung E.L."/>
            <person name="Nong W."/>
            <person name="Shin S.K."/>
            <person name="Au S.W."/>
            <person name="Jeong K.Y."/>
            <person name="Chew F.T."/>
            <person name="Hui J.H."/>
            <person name="Leung T.F."/>
            <person name="Tungtrongchitr A."/>
            <person name="Zhong N."/>
            <person name="Liu Z."/>
            <person name="Tsui S.K."/>
        </authorList>
    </citation>
    <scope>NUCLEOTIDE SEQUENCE [LARGE SCALE GENOMIC DNA]</scope>
    <source>
        <strain evidence="2">Derp</strain>
    </source>
</reference>
<evidence type="ECO:0000313" key="3">
    <source>
        <dbReference type="Proteomes" id="UP000887458"/>
    </source>
</evidence>
<feature type="transmembrane region" description="Helical" evidence="1">
    <location>
        <begin position="604"/>
        <end position="622"/>
    </location>
</feature>
<keyword evidence="1" id="KW-1133">Transmembrane helix</keyword>
<reference evidence="2 3" key="1">
    <citation type="journal article" date="2018" name="J. Allergy Clin. Immunol.">
        <title>High-quality assembly of Dermatophagoides pteronyssinus genome and transcriptome reveals a wide range of novel allergens.</title>
        <authorList>
            <person name="Liu X.Y."/>
            <person name="Yang K.Y."/>
            <person name="Wang M.Q."/>
            <person name="Kwok J.S."/>
            <person name="Zeng X."/>
            <person name="Yang Z."/>
            <person name="Xiao X.J."/>
            <person name="Lau C.P."/>
            <person name="Li Y."/>
            <person name="Huang Z.M."/>
            <person name="Ba J.G."/>
            <person name="Yim A.K."/>
            <person name="Ouyang C.Y."/>
            <person name="Ngai S.M."/>
            <person name="Chan T.F."/>
            <person name="Leung E.L."/>
            <person name="Liu L."/>
            <person name="Liu Z.G."/>
            <person name="Tsui S.K."/>
        </authorList>
    </citation>
    <scope>NUCLEOTIDE SEQUENCE [LARGE SCALE GENOMIC DNA]</scope>
    <source>
        <strain evidence="2">Derp</strain>
    </source>
</reference>
<proteinExistence type="predicted"/>
<gene>
    <name evidence="2" type="ORF">DERP_005465</name>
</gene>
<feature type="transmembrane region" description="Helical" evidence="1">
    <location>
        <begin position="366"/>
        <end position="388"/>
    </location>
</feature>